<reference evidence="2 3" key="1">
    <citation type="submission" date="2023-03" db="EMBL/GenBank/DDBJ databases">
        <authorList>
            <person name="Uniacke-Lowe S."/>
            <person name="Ross P."/>
            <person name="Hill C."/>
        </authorList>
    </citation>
    <scope>NUCLEOTIDE SEQUENCE [LARGE SCALE GENOMIC DNA]</scope>
    <source>
        <strain evidence="2 3">APC 4016</strain>
    </source>
</reference>
<comment type="caution">
    <text evidence="2">The sequence shown here is derived from an EMBL/GenBank/DDBJ whole genome shotgun (WGS) entry which is preliminary data.</text>
</comment>
<dbReference type="EMBL" id="JASDCQ010000003">
    <property type="protein sequence ID" value="MDN3428092.1"/>
    <property type="molecule type" value="Genomic_DNA"/>
</dbReference>
<evidence type="ECO:0000313" key="2">
    <source>
        <dbReference type="EMBL" id="MDN3428092.1"/>
    </source>
</evidence>
<evidence type="ECO:0000256" key="1">
    <source>
        <dbReference type="SAM" id="MobiDB-lite"/>
    </source>
</evidence>
<protein>
    <submittedName>
        <fullName evidence="2">YfhE family protein</fullName>
    </submittedName>
</protein>
<feature type="region of interest" description="Disordered" evidence="1">
    <location>
        <begin position="1"/>
        <end position="54"/>
    </location>
</feature>
<dbReference type="Proteomes" id="UP001225873">
    <property type="component" value="Unassembled WGS sequence"/>
</dbReference>
<evidence type="ECO:0000313" key="3">
    <source>
        <dbReference type="Proteomes" id="UP001225873"/>
    </source>
</evidence>
<organism evidence="2 3">
    <name type="scientific">Planococcus notacanthi</name>
    <dbReference type="NCBI Taxonomy" id="3035188"/>
    <lineage>
        <taxon>Bacteria</taxon>
        <taxon>Bacillati</taxon>
        <taxon>Bacillota</taxon>
        <taxon>Bacilli</taxon>
        <taxon>Bacillales</taxon>
        <taxon>Caryophanaceae</taxon>
        <taxon>Planococcus</taxon>
    </lineage>
</organism>
<name>A0ABT7ZLQ5_9BACL</name>
<proteinExistence type="predicted"/>
<accession>A0ABT7ZLQ5</accession>
<keyword evidence="3" id="KW-1185">Reference proteome</keyword>
<dbReference type="RefSeq" id="WP_290186183.1">
    <property type="nucleotide sequence ID" value="NZ_JASDCQ010000003.1"/>
</dbReference>
<sequence length="54" mass="6233">MSKEKEPHEKLADKELDLKAAQEVHYNDDFKKADNVAKAENQQNESKSEKSDDK</sequence>
<feature type="compositionally biased region" description="Basic and acidic residues" evidence="1">
    <location>
        <begin position="1"/>
        <end position="37"/>
    </location>
</feature>
<gene>
    <name evidence="2" type="ORF">QMA01_12365</name>
</gene>